<name>A0A2W4XHR8_9CYAN</name>
<comment type="caution">
    <text evidence="2">The sequence shown here is derived from an EMBL/GenBank/DDBJ whole genome shotgun (WGS) entry which is preliminary data.</text>
</comment>
<proteinExistence type="predicted"/>
<evidence type="ECO:0000259" key="1">
    <source>
        <dbReference type="PROSITE" id="PS51272"/>
    </source>
</evidence>
<dbReference type="Proteomes" id="UP000249794">
    <property type="component" value="Unassembled WGS sequence"/>
</dbReference>
<organism evidence="2 3">
    <name type="scientific">Phormidesmis priestleyi</name>
    <dbReference type="NCBI Taxonomy" id="268141"/>
    <lineage>
        <taxon>Bacteria</taxon>
        <taxon>Bacillati</taxon>
        <taxon>Cyanobacteriota</taxon>
        <taxon>Cyanophyceae</taxon>
        <taxon>Leptolyngbyales</taxon>
        <taxon>Leptolyngbyaceae</taxon>
        <taxon>Phormidesmis</taxon>
    </lineage>
</organism>
<feature type="domain" description="SLH" evidence="1">
    <location>
        <begin position="234"/>
        <end position="298"/>
    </location>
</feature>
<feature type="domain" description="SLH" evidence="1">
    <location>
        <begin position="41"/>
        <end position="104"/>
    </location>
</feature>
<reference evidence="3" key="1">
    <citation type="submission" date="2018-04" db="EMBL/GenBank/DDBJ databases">
        <authorList>
            <person name="Cornet L."/>
        </authorList>
    </citation>
    <scope>NUCLEOTIDE SEQUENCE [LARGE SCALE GENOMIC DNA]</scope>
</reference>
<protein>
    <submittedName>
        <fullName evidence="2">S-layer homology domain-containing protein</fullName>
    </submittedName>
</protein>
<dbReference type="InterPro" id="IPR051465">
    <property type="entry name" value="Cell_Envelope_Struct_Comp"/>
</dbReference>
<evidence type="ECO:0000313" key="3">
    <source>
        <dbReference type="Proteomes" id="UP000249794"/>
    </source>
</evidence>
<dbReference type="AlphaFoldDB" id="A0A2W4XHR8"/>
<dbReference type="PANTHER" id="PTHR43308">
    <property type="entry name" value="OUTER MEMBRANE PROTEIN ALPHA-RELATED"/>
    <property type="match status" value="1"/>
</dbReference>
<sequence>MNFHSRYNSVFSITMLTLGIATGALSPDFVGVPESARAAVPTNTSFPDTQNYWAQPFIQNLAERNIVTGYPDNTYRPEQPVARDEFAAILHKAFSQSSERQIASGSVYKDVPQGYWASPAIEDAYEMGFMKGYPGGEFRPNQPVTKVEVLVSLARNLNLPTVTADSSKPVAASATSAPAQATPRRRAVKPLMFPLAMTTLMQPLMATPARATAAASSQPVSSNTSRRPASLAVSDYYQDAAQIPPYAVDDVAATTVAGIVVNYPDQRVLNPTQPATRGEVAALIHQALVSQGKAAPIADQTAAQYVVRER</sequence>
<dbReference type="PANTHER" id="PTHR43308:SF5">
    <property type="entry name" value="S-LAYER PROTEIN _ PEPTIDOGLYCAN ENDO-BETA-N-ACETYLGLUCOSAMINIDASE"/>
    <property type="match status" value="1"/>
</dbReference>
<dbReference type="InterPro" id="IPR001119">
    <property type="entry name" value="SLH_dom"/>
</dbReference>
<feature type="domain" description="SLH" evidence="1">
    <location>
        <begin position="105"/>
        <end position="167"/>
    </location>
</feature>
<gene>
    <name evidence="2" type="ORF">DCF15_07990</name>
</gene>
<dbReference type="EMBL" id="QBMP01000062">
    <property type="protein sequence ID" value="PZO56843.1"/>
    <property type="molecule type" value="Genomic_DNA"/>
</dbReference>
<dbReference type="Pfam" id="PF00395">
    <property type="entry name" value="SLH"/>
    <property type="match status" value="3"/>
</dbReference>
<reference evidence="2 3" key="2">
    <citation type="submission" date="2018-06" db="EMBL/GenBank/DDBJ databases">
        <title>Metagenomic assembly of (sub)arctic Cyanobacteria and their associated microbiome from non-axenic cultures.</title>
        <authorList>
            <person name="Baurain D."/>
        </authorList>
    </citation>
    <scope>NUCLEOTIDE SEQUENCE [LARGE SCALE GENOMIC DNA]</scope>
    <source>
        <strain evidence="2">ULC027bin1</strain>
    </source>
</reference>
<evidence type="ECO:0000313" key="2">
    <source>
        <dbReference type="EMBL" id="PZO56843.1"/>
    </source>
</evidence>
<dbReference type="PROSITE" id="PS51272">
    <property type="entry name" value="SLH"/>
    <property type="match status" value="3"/>
</dbReference>
<accession>A0A2W4XHR8</accession>